<evidence type="ECO:0000313" key="13">
    <source>
        <dbReference type="RefSeq" id="XP_014679318.1"/>
    </source>
</evidence>
<evidence type="ECO:0000256" key="5">
    <source>
        <dbReference type="ARBA" id="ARBA00023242"/>
    </source>
</evidence>
<evidence type="ECO:0000256" key="3">
    <source>
        <dbReference type="ARBA" id="ARBA00022771"/>
    </source>
</evidence>
<feature type="domain" description="C2H2-type" evidence="7">
    <location>
        <begin position="556"/>
        <end position="583"/>
    </location>
</feature>
<feature type="domain" description="C2H2-type" evidence="7">
    <location>
        <begin position="844"/>
        <end position="871"/>
    </location>
</feature>
<feature type="domain" description="C2H2-type" evidence="7">
    <location>
        <begin position="609"/>
        <end position="636"/>
    </location>
</feature>
<keyword evidence="2" id="KW-0677">Repeat</keyword>
<protein>
    <submittedName>
        <fullName evidence="10 11">Zinc finger protein 585B-like</fullName>
    </submittedName>
</protein>
<keyword evidence="1" id="KW-0479">Metal-binding</keyword>
<sequence>MEISITSSEMETEVVDGLVISGCDVCGADHPTEACPELALCSADTKLHQSAQSRARLTLPKHLEIVDCPDGTTGILAVENISAKAQFGPFEAKRVLYANEEEGFQLKVLSKDGSGVLLDTTDEHQCNWMCLVRPADSVEIQNMIAYQLGSEIFFTATKEIEEGQELRVWYAPAYARKLKKPIHPVEVFSAVEASVALQVDEQLEQNDVSDSVNPEKITLVAECKCGWCGLSFVDTGDLAKHLMGHFTGETGSTASLGKKMRKTAEVACRKKDGVRITANKKTKLEPGRKRNNRKVKTSAKHGKHHCEECQEYFRTKGQLTKHRREHKQLLCKHCGECFQSMAVLRPHMRKHTYDSNQRQCSLCGKVVPRYQYNSHVSMCTHGQHSEASVSGKLKPVVLLETLTPGHFLSAGLRVKNEPIEQLEDSDHSSENMEECAVSEVAFNEDNNVVENAVVTNEDSLSDNEADDVSPANGNLTLDSMEEADKSMDVVSQNSQNLSKIFECKICKKSFTRKTSLSRHMALHEGRFQCQICDRKFSRRDILDDHVCINLGKSQQAKCDICGRIFNNMMELYRHLQTHLSSHHCSKCQRKFSTVKELESHACSYSECQYFCKLCYKAFNTQKLLDRHSNKHKGRFICNLCNKTYTSKSSLENHSCAVTPRDKVFGCDICEKKFAKEKYLTKHLPLHTGEFACEICKKWLSGKECLFNHMRFCSKVQEIETFGVIECSKCKLEYTDVPSYRQHQMTHTHVHVCSKCGCRFPKRSRLEMHICAEIAPKCQTCGKVFKSVSNLNKHMEIHNDPKYECMHCGTHFHRRDNMMAHVCKGADGIVKLRKQIDKEVHFETLVCEVCGTQFNSRSNLNQHRLLHGQKNFVCDECGKKFHRKDALKDHSMVHSAECKFQCVECGKMVKSRHSLIMHMRLHEEEKQYSCDVCGKFFSQKGNMLKHRNTHIDGIKFPCSYCGKSFGSKEYLAIHVLEHTQTVRFICEVCNKPFVKKHLLKQHEKILHSNLTLTCEFCPTTVKLRHSLRRHLRKKHADLRYEWDKTGYIEQLIKNKQQDGVVETLMSLNQLQGADTGSLQNASNEQVRQIFISGDISDTGVIQHIEIPPAQDLEEIHLTEEQIPVENNEGVVDENDLHRIVATNNESKSTLQQLVQIPGFIEAIESVQRQDPNTVITFEVLKE</sequence>
<feature type="domain" description="C2H2-type" evidence="7">
    <location>
        <begin position="983"/>
        <end position="1011"/>
    </location>
</feature>
<proteinExistence type="predicted"/>
<feature type="domain" description="SET" evidence="8">
    <location>
        <begin position="61"/>
        <end position="171"/>
    </location>
</feature>
<organism evidence="9 14">
    <name type="scientific">Priapulus caudatus</name>
    <name type="common">Priapulid worm</name>
    <dbReference type="NCBI Taxonomy" id="37621"/>
    <lineage>
        <taxon>Eukaryota</taxon>
        <taxon>Metazoa</taxon>
        <taxon>Ecdysozoa</taxon>
        <taxon>Scalidophora</taxon>
        <taxon>Priapulida</taxon>
        <taxon>Priapulimorpha</taxon>
        <taxon>Priapulimorphida</taxon>
        <taxon>Priapulidae</taxon>
        <taxon>Priapulus</taxon>
    </lineage>
</organism>
<dbReference type="InterPro" id="IPR013087">
    <property type="entry name" value="Znf_C2H2_type"/>
</dbReference>
<dbReference type="GeneID" id="106819159"/>
<evidence type="ECO:0000259" key="8">
    <source>
        <dbReference type="PROSITE" id="PS50280"/>
    </source>
</evidence>
<dbReference type="PROSITE" id="PS00028">
    <property type="entry name" value="ZINC_FINGER_C2H2_1"/>
    <property type="match status" value="15"/>
</dbReference>
<dbReference type="InterPro" id="IPR046341">
    <property type="entry name" value="SET_dom_sf"/>
</dbReference>
<dbReference type="RefSeq" id="XP_014679307.1">
    <property type="nucleotide sequence ID" value="XM_014823821.1"/>
</dbReference>
<dbReference type="PANTHER" id="PTHR24393">
    <property type="entry name" value="ZINC FINGER PROTEIN"/>
    <property type="match status" value="1"/>
</dbReference>
<keyword evidence="4" id="KW-0862">Zinc</keyword>
<dbReference type="Gene3D" id="2.170.270.10">
    <property type="entry name" value="SET domain"/>
    <property type="match status" value="1"/>
</dbReference>
<keyword evidence="9" id="KW-1185">Reference proteome</keyword>
<evidence type="ECO:0000313" key="10">
    <source>
        <dbReference type="RefSeq" id="XP_014679302.1"/>
    </source>
</evidence>
<dbReference type="PROSITE" id="PS50157">
    <property type="entry name" value="ZINC_FINGER_C2H2_2"/>
    <property type="match status" value="15"/>
</dbReference>
<feature type="domain" description="C2H2-type" evidence="7">
    <location>
        <begin position="927"/>
        <end position="949"/>
    </location>
</feature>
<dbReference type="Pfam" id="PF00096">
    <property type="entry name" value="zf-C2H2"/>
    <property type="match status" value="8"/>
</dbReference>
<evidence type="ECO:0000313" key="11">
    <source>
        <dbReference type="RefSeq" id="XP_014679307.1"/>
    </source>
</evidence>
<dbReference type="SMART" id="SM00355">
    <property type="entry name" value="ZnF_C2H2"/>
    <property type="match status" value="23"/>
</dbReference>
<dbReference type="PANTHER" id="PTHR24393:SF34">
    <property type="entry name" value="PR_SET DOMAIN 13"/>
    <property type="match status" value="1"/>
</dbReference>
<evidence type="ECO:0000256" key="2">
    <source>
        <dbReference type="ARBA" id="ARBA00022737"/>
    </source>
</evidence>
<evidence type="ECO:0000259" key="7">
    <source>
        <dbReference type="PROSITE" id="PS50157"/>
    </source>
</evidence>
<dbReference type="Pfam" id="PF12874">
    <property type="entry name" value="zf-met"/>
    <property type="match status" value="2"/>
</dbReference>
<dbReference type="RefSeq" id="XP_014679313.1">
    <property type="nucleotide sequence ID" value="XM_014823827.1"/>
</dbReference>
<accession>A0ABM1F4F4</accession>
<evidence type="ECO:0000313" key="9">
    <source>
        <dbReference type="Proteomes" id="UP000695022"/>
    </source>
</evidence>
<dbReference type="InterPro" id="IPR001214">
    <property type="entry name" value="SET_dom"/>
</dbReference>
<keyword evidence="5" id="KW-0539">Nucleus</keyword>
<dbReference type="RefSeq" id="XP_014679318.1">
    <property type="nucleotide sequence ID" value="XM_014823832.1"/>
</dbReference>
<dbReference type="SUPFAM" id="SSF57667">
    <property type="entry name" value="beta-beta-alpha zinc fingers"/>
    <property type="match status" value="11"/>
</dbReference>
<feature type="domain" description="C2H2-type" evidence="7">
    <location>
        <begin position="501"/>
        <end position="528"/>
    </location>
</feature>
<dbReference type="RefSeq" id="XP_014679325.1">
    <property type="nucleotide sequence ID" value="XM_014823839.1"/>
</dbReference>
<reference evidence="10 11" key="1">
    <citation type="submission" date="2025-05" db="UniProtKB">
        <authorList>
            <consortium name="RefSeq"/>
        </authorList>
    </citation>
    <scope>IDENTIFICATION</scope>
</reference>
<dbReference type="InterPro" id="IPR036236">
    <property type="entry name" value="Znf_C2H2_sf"/>
</dbReference>
<feature type="domain" description="C2H2-type" evidence="7">
    <location>
        <begin position="899"/>
        <end position="926"/>
    </location>
</feature>
<dbReference type="Pfam" id="PF21549">
    <property type="entry name" value="PRDM2_PR"/>
    <property type="match status" value="1"/>
</dbReference>
<feature type="domain" description="C2H2-type" evidence="7">
    <location>
        <begin position="304"/>
        <end position="326"/>
    </location>
</feature>
<evidence type="ECO:0000256" key="6">
    <source>
        <dbReference type="PROSITE-ProRule" id="PRU00042"/>
    </source>
</evidence>
<name>A0ABM1F4F4_PRICU</name>
<dbReference type="Gene3D" id="3.30.160.60">
    <property type="entry name" value="Classic Zinc Finger"/>
    <property type="match status" value="10"/>
</dbReference>
<evidence type="ECO:0000256" key="1">
    <source>
        <dbReference type="ARBA" id="ARBA00022723"/>
    </source>
</evidence>
<evidence type="ECO:0000313" key="14">
    <source>
        <dbReference type="RefSeq" id="XP_014679325.1"/>
    </source>
</evidence>
<dbReference type="RefSeq" id="XP_014679302.1">
    <property type="nucleotide sequence ID" value="XM_014823816.1"/>
</dbReference>
<evidence type="ECO:0000313" key="12">
    <source>
        <dbReference type="RefSeq" id="XP_014679313.1"/>
    </source>
</evidence>
<evidence type="ECO:0000256" key="4">
    <source>
        <dbReference type="ARBA" id="ARBA00022833"/>
    </source>
</evidence>
<dbReference type="Proteomes" id="UP000695022">
    <property type="component" value="Unplaced"/>
</dbReference>
<feature type="domain" description="C2H2-type" evidence="7">
    <location>
        <begin position="664"/>
        <end position="691"/>
    </location>
</feature>
<feature type="domain" description="C2H2-type" evidence="7">
    <location>
        <begin position="871"/>
        <end position="898"/>
    </location>
</feature>
<feature type="domain" description="C2H2-type" evidence="7">
    <location>
        <begin position="635"/>
        <end position="653"/>
    </location>
</feature>
<feature type="domain" description="C2H2-type" evidence="7">
    <location>
        <begin position="955"/>
        <end position="978"/>
    </location>
</feature>
<keyword evidence="3 6" id="KW-0863">Zinc-finger</keyword>
<dbReference type="PROSITE" id="PS50280">
    <property type="entry name" value="SET"/>
    <property type="match status" value="1"/>
</dbReference>
<gene>
    <name evidence="10 11 12 13 14" type="primary">LOC106819159</name>
</gene>
<feature type="domain" description="C2H2-type" evidence="7">
    <location>
        <begin position="329"/>
        <end position="356"/>
    </location>
</feature>
<feature type="domain" description="C2H2-type" evidence="7">
    <location>
        <begin position="527"/>
        <end position="554"/>
    </location>
</feature>
<feature type="domain" description="C2H2-type" evidence="7">
    <location>
        <begin position="775"/>
        <end position="802"/>
    </location>
</feature>